<sequence length="384" mass="41798">MRIRKGHEHARVTFVELFFDLVFVFAVTQLSHTLLAHYSALGAIETLLLLMAVWWVWIYTSWVTNWLDPERIPVRLMLFAIMLAGLILSSSLPKAFAELGLVFALAHVTIQIGRTLFTIWAARGNVAIVRNFQRILFWLCGSGILWIAGGFADGEMRLVFWIVALAIEYAGPSMGFWTPGMGCSTTADWDVEGGHLSERCGLFVIIALGESILVTGATFSNLAWSWPVVLGFLSAFVASLAMWWIYFNTGAERGTESITTSGDPGRLARLGYTYIHLFIVAGIIVTAVGDEFTLVHPDGHADLKMASAIVGGPLLYLIGTLLFRRAITGQLPKIQITALAALIAVFFAAGYLTPAMLSLATTLVLVVVALAEKGAAREMGGEIA</sequence>
<dbReference type="Proteomes" id="UP000616151">
    <property type="component" value="Unassembled WGS sequence"/>
</dbReference>
<comment type="caution">
    <text evidence="1">The sequence shown here is derived from an EMBL/GenBank/DDBJ whole genome shotgun (WGS) entry which is preliminary data.</text>
</comment>
<evidence type="ECO:0000313" key="1">
    <source>
        <dbReference type="EMBL" id="MBK1865738.1"/>
    </source>
</evidence>
<protein>
    <submittedName>
        <fullName evidence="1">Low temperature requirement protein A</fullName>
    </submittedName>
</protein>
<accession>A0ACC5QZE2</accession>
<keyword evidence="2" id="KW-1185">Reference proteome</keyword>
<proteinExistence type="predicted"/>
<gene>
    <name evidence="1" type="ORF">JHL16_05190</name>
</gene>
<name>A0ACC5QZE2_9HYPH</name>
<reference evidence="1" key="1">
    <citation type="submission" date="2021-01" db="EMBL/GenBank/DDBJ databases">
        <authorList>
            <person name="Sun Q."/>
        </authorList>
    </citation>
    <scope>NUCLEOTIDE SEQUENCE</scope>
    <source>
        <strain evidence="1">YIM B02566</strain>
    </source>
</reference>
<evidence type="ECO:0000313" key="2">
    <source>
        <dbReference type="Proteomes" id="UP000616151"/>
    </source>
</evidence>
<dbReference type="EMBL" id="JAENHL010000006">
    <property type="protein sequence ID" value="MBK1865738.1"/>
    <property type="molecule type" value="Genomic_DNA"/>
</dbReference>
<organism evidence="1 2">
    <name type="scientific">Taklimakanibacter albus</name>
    <dbReference type="NCBI Taxonomy" id="2800327"/>
    <lineage>
        <taxon>Bacteria</taxon>
        <taxon>Pseudomonadati</taxon>
        <taxon>Pseudomonadota</taxon>
        <taxon>Alphaproteobacteria</taxon>
        <taxon>Hyphomicrobiales</taxon>
        <taxon>Aestuariivirgaceae</taxon>
        <taxon>Taklimakanibacter</taxon>
    </lineage>
</organism>